<evidence type="ECO:0000313" key="2">
    <source>
        <dbReference type="Proteomes" id="UP001163223"/>
    </source>
</evidence>
<dbReference type="Proteomes" id="UP001163223">
    <property type="component" value="Chromosome"/>
</dbReference>
<name>A0ACD4NT40_9HYPH</name>
<protein>
    <submittedName>
        <fullName evidence="1">Queuosine transporter</fullName>
    </submittedName>
</protein>
<sequence>MRVYLLPVAAMALVVLASNILVQFPMAGHLGSLALGDLLTWGAFTYPFAFLVTDLTNRLLGPVVARRAVYAGFAVAVATSILVPPILFSFGLLPFETVGERLARIAVASGTAFIMAQLLDITVFNRLRRGSWWKAPIVGSVAGSVVDTAIFFTVAFSAAFALVGPGDEFATAAAPLLGLFPTAEAPRWVSWALGDLCVKLLIAFVALVPYRLVIGMALPPREINAAA</sequence>
<evidence type="ECO:0000313" key="1">
    <source>
        <dbReference type="EMBL" id="WAJ29885.1"/>
    </source>
</evidence>
<keyword evidence="2" id="KW-1185">Reference proteome</keyword>
<proteinExistence type="predicted"/>
<reference evidence="1" key="1">
    <citation type="submission" date="2022-11" db="EMBL/GenBank/DDBJ databases">
        <title>beta-Carotene-producing bacterium, Jeongeuplla avenae sp. nov., alleviates the salt stress of Arabidopsis seedlings.</title>
        <authorList>
            <person name="Jiang L."/>
            <person name="Lee J."/>
        </authorList>
    </citation>
    <scope>NUCLEOTIDE SEQUENCE</scope>
    <source>
        <strain evidence="1">DY_R2A_6</strain>
    </source>
</reference>
<organism evidence="1 2">
    <name type="scientific">Antarcticirhabdus aurantiaca</name>
    <dbReference type="NCBI Taxonomy" id="2606717"/>
    <lineage>
        <taxon>Bacteria</taxon>
        <taxon>Pseudomonadati</taxon>
        <taxon>Pseudomonadota</taxon>
        <taxon>Alphaproteobacteria</taxon>
        <taxon>Hyphomicrobiales</taxon>
        <taxon>Aurantimonadaceae</taxon>
        <taxon>Antarcticirhabdus</taxon>
    </lineage>
</organism>
<dbReference type="EMBL" id="CP113520">
    <property type="protein sequence ID" value="WAJ29885.1"/>
    <property type="molecule type" value="Genomic_DNA"/>
</dbReference>
<gene>
    <name evidence="1" type="ORF">OXU80_06610</name>
</gene>
<accession>A0ACD4NT40</accession>